<accession>A0ABR9IX54</accession>
<dbReference type="InterPro" id="IPR004089">
    <property type="entry name" value="MCPsignal_dom"/>
</dbReference>
<name>A0ABR9IX54_RHIVS</name>
<keyword evidence="7" id="KW-0675">Receptor</keyword>
<evidence type="ECO:0000256" key="1">
    <source>
        <dbReference type="ARBA" id="ARBA00022500"/>
    </source>
</evidence>
<dbReference type="PRINTS" id="PR00260">
    <property type="entry name" value="CHEMTRNSDUCR"/>
</dbReference>
<evidence type="ECO:0000313" key="7">
    <source>
        <dbReference type="EMBL" id="MBE1507784.1"/>
    </source>
</evidence>
<dbReference type="Pfam" id="PF22673">
    <property type="entry name" value="MCP-like_PDC_1"/>
    <property type="match status" value="1"/>
</dbReference>
<dbReference type="Pfam" id="PF00672">
    <property type="entry name" value="HAMP"/>
    <property type="match status" value="1"/>
</dbReference>
<dbReference type="CDD" id="cd12913">
    <property type="entry name" value="PDC1_MCP_like"/>
    <property type="match status" value="1"/>
</dbReference>
<dbReference type="Pfam" id="PF00015">
    <property type="entry name" value="MCPsignal"/>
    <property type="match status" value="1"/>
</dbReference>
<protein>
    <submittedName>
        <fullName evidence="7">Methyl-accepting chemotaxis protein/methyl-accepting chemotaxis protein-1 (Serine sensor receptor)</fullName>
    </submittedName>
</protein>
<dbReference type="SMART" id="SM00283">
    <property type="entry name" value="MA"/>
    <property type="match status" value="1"/>
</dbReference>
<feature type="transmembrane region" description="Helical" evidence="4">
    <location>
        <begin position="12"/>
        <end position="34"/>
    </location>
</feature>
<dbReference type="PANTHER" id="PTHR43531">
    <property type="entry name" value="PROTEIN ICFG"/>
    <property type="match status" value="1"/>
</dbReference>
<dbReference type="RefSeq" id="WP_192731485.1">
    <property type="nucleotide sequence ID" value="NZ_BAAAVL010000002.1"/>
</dbReference>
<evidence type="ECO:0000256" key="3">
    <source>
        <dbReference type="PROSITE-ProRule" id="PRU00284"/>
    </source>
</evidence>
<evidence type="ECO:0000313" key="8">
    <source>
        <dbReference type="Proteomes" id="UP000620262"/>
    </source>
</evidence>
<dbReference type="Gene3D" id="1.10.287.950">
    <property type="entry name" value="Methyl-accepting chemotaxis protein"/>
    <property type="match status" value="1"/>
</dbReference>
<dbReference type="CDD" id="cd12912">
    <property type="entry name" value="PDC2_MCP_like"/>
    <property type="match status" value="1"/>
</dbReference>
<organism evidence="7 8">
    <name type="scientific">Rhizobium viscosum</name>
    <name type="common">Arthrobacter viscosus</name>
    <dbReference type="NCBI Taxonomy" id="1673"/>
    <lineage>
        <taxon>Bacteria</taxon>
        <taxon>Pseudomonadati</taxon>
        <taxon>Pseudomonadota</taxon>
        <taxon>Alphaproteobacteria</taxon>
        <taxon>Hyphomicrobiales</taxon>
        <taxon>Rhizobiaceae</taxon>
        <taxon>Rhizobium/Agrobacterium group</taxon>
        <taxon>Rhizobium</taxon>
    </lineage>
</organism>
<keyword evidence="4" id="KW-1133">Transmembrane helix</keyword>
<evidence type="ECO:0000256" key="2">
    <source>
        <dbReference type="ARBA" id="ARBA00029447"/>
    </source>
</evidence>
<dbReference type="PROSITE" id="PS50111">
    <property type="entry name" value="CHEMOTAXIS_TRANSDUC_2"/>
    <property type="match status" value="1"/>
</dbReference>
<dbReference type="Gene3D" id="6.10.340.10">
    <property type="match status" value="1"/>
</dbReference>
<dbReference type="PROSITE" id="PS50885">
    <property type="entry name" value="HAMP"/>
    <property type="match status" value="2"/>
</dbReference>
<dbReference type="Gene3D" id="3.30.450.20">
    <property type="entry name" value="PAS domain"/>
    <property type="match status" value="2"/>
</dbReference>
<dbReference type="SMART" id="SM00304">
    <property type="entry name" value="HAMP"/>
    <property type="match status" value="2"/>
</dbReference>
<dbReference type="PANTHER" id="PTHR43531:SF11">
    <property type="entry name" value="METHYL-ACCEPTING CHEMOTAXIS PROTEIN 3"/>
    <property type="match status" value="1"/>
</dbReference>
<gene>
    <name evidence="7" type="ORF">H4W29_005029</name>
</gene>
<evidence type="ECO:0000259" key="6">
    <source>
        <dbReference type="PROSITE" id="PS50885"/>
    </source>
</evidence>
<sequence>MQFKSATGRNIFSVAACGVAATIAASGVLSYIAYNDMRKSNLDQMLQIAATNALNVEKSMGVALNIVNGLETSLSTMREGGNSDRAAADALLRNTLQDNPMALGVWTGWEPNAFDSKDKDFVDKEGHDATGRYVPYWVRSGDKIQHTPLVDYTVSGAGDYYQLPFVQKKTVVIEPYVYAVDGKDVLMTSVAKPIMVEGKALGVAGMDISLDDANKAISAVHPMETGYLSLVTGAGSIISHPSAKLAGTNIKDGGDLTAGWDRLIAKPGIEQEIAGPDGQTYFSVAYPVKLTDNLNWYAVVSVPKSTVFAQLNNMVWSAVAVTAVAAFLLGLAGWLIARRFIRRIEGVIAETDRIAHGQLDVQLSDKDAKDEIGDLSRSLGILLESNRQKIKLEADAETSRTREEIERQERSVLHAAREDSIKFAVSELGNGLASLSNGDMTVRLEKPFTDSLDEIRVDFNASVEKLQAALISFSENAAVIQAGSEEIRSGADDLARRTEQQAASVEETAAALEQITTSVKDSTLRAEEAGALVGRTKEGAEKSGEVVRSAVEAMNGIEQSSQSISNIIGVIDDIAFQTNLLALNAGVEAARAGEAGKGFAVVAQEVRELAQRSAAAAKEIEALITSSGDQVKRGVSLVGQTGKALQAIVAEVQQIDINVQAVVQAAREQSTGLLEINTAVNQMDQSTQKNAAMVEESNAASHTLVTEVSALSGRLAQFNLGQAAKAASAARAPIRSPSARPVATLVAHRTVPGSATGFKPAASPVRTLGGKLAVALGTSPAEVATEGNWEEF</sequence>
<dbReference type="InterPro" id="IPR051310">
    <property type="entry name" value="MCP_chemotaxis"/>
</dbReference>
<dbReference type="CDD" id="cd11386">
    <property type="entry name" value="MCP_signal"/>
    <property type="match status" value="1"/>
</dbReference>
<dbReference type="CDD" id="cd06225">
    <property type="entry name" value="HAMP"/>
    <property type="match status" value="1"/>
</dbReference>
<keyword evidence="1" id="KW-0145">Chemotaxis</keyword>
<dbReference type="InterPro" id="IPR003660">
    <property type="entry name" value="HAMP_dom"/>
</dbReference>
<feature type="domain" description="HAMP" evidence="6">
    <location>
        <begin position="419"/>
        <end position="471"/>
    </location>
</feature>
<keyword evidence="4" id="KW-0812">Transmembrane</keyword>
<dbReference type="SUPFAM" id="SSF58104">
    <property type="entry name" value="Methyl-accepting chemotaxis protein (MCP) signaling domain"/>
    <property type="match status" value="1"/>
</dbReference>
<dbReference type="Proteomes" id="UP000620262">
    <property type="component" value="Unassembled WGS sequence"/>
</dbReference>
<keyword evidence="3" id="KW-0807">Transducer</keyword>
<evidence type="ECO:0000259" key="5">
    <source>
        <dbReference type="PROSITE" id="PS50111"/>
    </source>
</evidence>
<feature type="domain" description="Methyl-accepting transducer" evidence="5">
    <location>
        <begin position="476"/>
        <end position="705"/>
    </location>
</feature>
<feature type="transmembrane region" description="Helical" evidence="4">
    <location>
        <begin position="314"/>
        <end position="337"/>
    </location>
</feature>
<dbReference type="InterPro" id="IPR004090">
    <property type="entry name" value="Chemotax_Me-accpt_rcpt"/>
</dbReference>
<keyword evidence="8" id="KW-1185">Reference proteome</keyword>
<proteinExistence type="inferred from homology"/>
<feature type="domain" description="HAMP" evidence="6">
    <location>
        <begin position="338"/>
        <end position="391"/>
    </location>
</feature>
<comment type="caution">
    <text evidence="7">The sequence shown here is derived from an EMBL/GenBank/DDBJ whole genome shotgun (WGS) entry which is preliminary data.</text>
</comment>
<keyword evidence="4" id="KW-0472">Membrane</keyword>
<evidence type="ECO:0000256" key="4">
    <source>
        <dbReference type="SAM" id="Phobius"/>
    </source>
</evidence>
<dbReference type="EMBL" id="JADBEC010000002">
    <property type="protein sequence ID" value="MBE1507784.1"/>
    <property type="molecule type" value="Genomic_DNA"/>
</dbReference>
<comment type="similarity">
    <text evidence="2">Belongs to the methyl-accepting chemotaxis (MCP) protein family.</text>
</comment>
<dbReference type="SUPFAM" id="SSF158472">
    <property type="entry name" value="HAMP domain-like"/>
    <property type="match status" value="1"/>
</dbReference>
<reference evidence="7 8" key="1">
    <citation type="submission" date="2020-10" db="EMBL/GenBank/DDBJ databases">
        <title>Sequencing the genomes of 1000 actinobacteria strains.</title>
        <authorList>
            <person name="Klenk H.-P."/>
        </authorList>
    </citation>
    <scope>NUCLEOTIDE SEQUENCE [LARGE SCALE GENOMIC DNA]</scope>
    <source>
        <strain evidence="7 8">DSM 7307</strain>
    </source>
</reference>